<feature type="transmembrane region" description="Helical" evidence="1">
    <location>
        <begin position="252"/>
        <end position="272"/>
    </location>
</feature>
<name>A0A5M6D4X3_9BACT</name>
<feature type="transmembrane region" description="Helical" evidence="1">
    <location>
        <begin position="425"/>
        <end position="444"/>
    </location>
</feature>
<evidence type="ECO:0000313" key="2">
    <source>
        <dbReference type="EMBL" id="KAA5541362.1"/>
    </source>
</evidence>
<gene>
    <name evidence="2" type="ORF">FYK55_17475</name>
</gene>
<feature type="transmembrane region" description="Helical" evidence="1">
    <location>
        <begin position="104"/>
        <end position="124"/>
    </location>
</feature>
<keyword evidence="1" id="KW-1133">Transmembrane helix</keyword>
<dbReference type="RefSeq" id="WP_150077747.1">
    <property type="nucleotide sequence ID" value="NZ_VWOX01000010.1"/>
</dbReference>
<feature type="transmembrane region" description="Helical" evidence="1">
    <location>
        <begin position="12"/>
        <end position="33"/>
    </location>
</feature>
<feature type="transmembrane region" description="Helical" evidence="1">
    <location>
        <begin position="398"/>
        <end position="419"/>
    </location>
</feature>
<dbReference type="EMBL" id="VWOX01000010">
    <property type="protein sequence ID" value="KAA5541362.1"/>
    <property type="molecule type" value="Genomic_DNA"/>
</dbReference>
<sequence>MKESVGQESPWGVYTLLIVIALSVVSGRIAVVISREGDTAFLSANDRSRWCTIAALVEHGTYVIDPYLNRRGAKANRRPWATIDLVRHRGRDGKMHYYSSKPPLLPTMIAGVYWGVTRTMGMWLSDQPIYLGRVILWLVNVPTLAVFLLATIAALDRVMEDRWAKWFLAAATCFGTMLLPFSIALNNHLPAAASMAMVLWIFVRSFEQPTTTLWWFLAGLAGGFTAANELPALSMTVFWAGLFLLVRRDALIGYSAGVLVVAVAFFATNWIAHESLRPPYMHRGDGQRIATLAPAEDGEPPTAPQVLKPLIDANLAQPDSQVSLQPSRRQDRLRVVIGDSLQVGLSRVAEGQWELHHWDDWYDYPSSYWVEGRRRGVDVGEPSRFVYAAQMTFGHHGIFSLTPLWLLMPVGLVGAWTWNRREHRLLLASIAAATIVCGVFYVLRPEIDRNYGGVSVCFRWLLWFAPLWLFSAAGPAQWLAARRWGRMLAVGMLALSVASMATSLDGPWQSPWLYRFWSFLGWIEP</sequence>
<evidence type="ECO:0008006" key="4">
    <source>
        <dbReference type="Google" id="ProtNLM"/>
    </source>
</evidence>
<feature type="transmembrane region" description="Helical" evidence="1">
    <location>
        <begin position="166"/>
        <end position="183"/>
    </location>
</feature>
<evidence type="ECO:0000313" key="3">
    <source>
        <dbReference type="Proteomes" id="UP000324479"/>
    </source>
</evidence>
<feature type="transmembrane region" description="Helical" evidence="1">
    <location>
        <begin position="456"/>
        <end position="478"/>
    </location>
</feature>
<organism evidence="2 3">
    <name type="scientific">Roseiconus nitratireducens</name>
    <dbReference type="NCBI Taxonomy" id="2605748"/>
    <lineage>
        <taxon>Bacteria</taxon>
        <taxon>Pseudomonadati</taxon>
        <taxon>Planctomycetota</taxon>
        <taxon>Planctomycetia</taxon>
        <taxon>Pirellulales</taxon>
        <taxon>Pirellulaceae</taxon>
        <taxon>Roseiconus</taxon>
    </lineage>
</organism>
<feature type="transmembrane region" description="Helical" evidence="1">
    <location>
        <begin position="213"/>
        <end position="246"/>
    </location>
</feature>
<evidence type="ECO:0000256" key="1">
    <source>
        <dbReference type="SAM" id="Phobius"/>
    </source>
</evidence>
<dbReference type="Proteomes" id="UP000324479">
    <property type="component" value="Unassembled WGS sequence"/>
</dbReference>
<protein>
    <recommendedName>
        <fullName evidence="4">Dolichyl-phosphate-mannose-protein mannosyltransferase</fullName>
    </recommendedName>
</protein>
<proteinExistence type="predicted"/>
<comment type="caution">
    <text evidence="2">The sequence shown here is derived from an EMBL/GenBank/DDBJ whole genome shotgun (WGS) entry which is preliminary data.</text>
</comment>
<feature type="transmembrane region" description="Helical" evidence="1">
    <location>
        <begin position="130"/>
        <end position="154"/>
    </location>
</feature>
<keyword evidence="3" id="KW-1185">Reference proteome</keyword>
<keyword evidence="1" id="KW-0472">Membrane</keyword>
<reference evidence="2 3" key="1">
    <citation type="submission" date="2019-08" db="EMBL/GenBank/DDBJ databases">
        <authorList>
            <person name="Dhanesh K."/>
            <person name="Kumar G."/>
            <person name="Sasikala C."/>
            <person name="Venkata Ramana C."/>
        </authorList>
    </citation>
    <scope>NUCLEOTIDE SEQUENCE [LARGE SCALE GENOMIC DNA]</scope>
    <source>
        <strain evidence="2 3">JC645</strain>
    </source>
</reference>
<keyword evidence="1" id="KW-0812">Transmembrane</keyword>
<accession>A0A5M6D4X3</accession>
<dbReference type="AlphaFoldDB" id="A0A5M6D4X3"/>
<feature type="transmembrane region" description="Helical" evidence="1">
    <location>
        <begin position="189"/>
        <end position="206"/>
    </location>
</feature>